<evidence type="ECO:0000256" key="7">
    <source>
        <dbReference type="RuleBase" id="RU366006"/>
    </source>
</evidence>
<dbReference type="SFLD" id="SFLDS00001">
    <property type="entry name" value="Enolase"/>
    <property type="match status" value="2"/>
</dbReference>
<dbReference type="SFLD" id="SFLDF00010">
    <property type="entry name" value="dipeptide_epimerase"/>
    <property type="match status" value="1"/>
</dbReference>
<keyword evidence="4 7" id="KW-0413">Isomerase</keyword>
<dbReference type="EC" id="5.1.1.-" evidence="7"/>
<keyword evidence="2 6" id="KW-0479">Metal-binding</keyword>
<feature type="domain" description="Mandelate racemase/muconate lactonizing enzyme C-terminal" evidence="8">
    <location>
        <begin position="135"/>
        <end position="233"/>
    </location>
</feature>
<evidence type="ECO:0000256" key="5">
    <source>
        <dbReference type="PIRSR" id="PIRSR634603-1"/>
    </source>
</evidence>
<name>A0A9X5EA33_9CYAN</name>
<dbReference type="Gene3D" id="3.30.390.10">
    <property type="entry name" value="Enolase-like, N-terminal domain"/>
    <property type="match status" value="1"/>
</dbReference>
<dbReference type="InterPro" id="IPR013341">
    <property type="entry name" value="Mandelate_racemase_N_dom"/>
</dbReference>
<dbReference type="InterPro" id="IPR029017">
    <property type="entry name" value="Enolase-like_N"/>
</dbReference>
<protein>
    <recommendedName>
        <fullName evidence="7">Dipeptide epimerase</fullName>
        <ecNumber evidence="7">5.1.1.-</ecNumber>
    </recommendedName>
</protein>
<dbReference type="InterPro" id="IPR034593">
    <property type="entry name" value="DgoD-like"/>
</dbReference>
<evidence type="ECO:0000313" key="10">
    <source>
        <dbReference type="Proteomes" id="UP000031532"/>
    </source>
</evidence>
<comment type="caution">
    <text evidence="9">The sequence shown here is derived from an EMBL/GenBank/DDBJ whole genome shotgun (WGS) entry which is preliminary data.</text>
</comment>
<dbReference type="PANTHER" id="PTHR48080">
    <property type="entry name" value="D-GALACTONATE DEHYDRATASE-RELATED"/>
    <property type="match status" value="1"/>
</dbReference>
<dbReference type="GO" id="GO:0046872">
    <property type="term" value="F:metal ion binding"/>
    <property type="evidence" value="ECO:0007669"/>
    <property type="project" value="UniProtKB-KW"/>
</dbReference>
<dbReference type="Proteomes" id="UP000031532">
    <property type="component" value="Unassembled WGS sequence"/>
</dbReference>
<dbReference type="SFLD" id="SFLDG00180">
    <property type="entry name" value="muconate_cycloisomerase"/>
    <property type="match status" value="2"/>
</dbReference>
<evidence type="ECO:0000256" key="2">
    <source>
        <dbReference type="ARBA" id="ARBA00022723"/>
    </source>
</evidence>
<dbReference type="SFLD" id="SFLDF00009">
    <property type="entry name" value="o-succinylbenzoate_synthase"/>
    <property type="match status" value="1"/>
</dbReference>
<dbReference type="Gene3D" id="3.20.20.120">
    <property type="entry name" value="Enolase-like C-terminal domain"/>
    <property type="match status" value="1"/>
</dbReference>
<evidence type="ECO:0000313" key="9">
    <source>
        <dbReference type="EMBL" id="NHC36874.1"/>
    </source>
</evidence>
<evidence type="ECO:0000256" key="4">
    <source>
        <dbReference type="ARBA" id="ARBA00023235"/>
    </source>
</evidence>
<dbReference type="Pfam" id="PF02746">
    <property type="entry name" value="MR_MLE_N"/>
    <property type="match status" value="1"/>
</dbReference>
<dbReference type="RefSeq" id="WP_039714091.1">
    <property type="nucleotide sequence ID" value="NZ_JTJC03000006.1"/>
</dbReference>
<dbReference type="InterPro" id="IPR029065">
    <property type="entry name" value="Enolase_C-like"/>
</dbReference>
<dbReference type="SUPFAM" id="SSF54826">
    <property type="entry name" value="Enolase N-terminal domain-like"/>
    <property type="match status" value="1"/>
</dbReference>
<dbReference type="PROSITE" id="PS00909">
    <property type="entry name" value="MR_MLE_2"/>
    <property type="match status" value="1"/>
</dbReference>
<dbReference type="SMART" id="SM00922">
    <property type="entry name" value="MR_MLE"/>
    <property type="match status" value="1"/>
</dbReference>
<dbReference type="OrthoDB" id="9775391at2"/>
<keyword evidence="10" id="KW-1185">Reference proteome</keyword>
<organism evidence="9 10">
    <name type="scientific">Scytonema millei VB511283</name>
    <dbReference type="NCBI Taxonomy" id="1245923"/>
    <lineage>
        <taxon>Bacteria</taxon>
        <taxon>Bacillati</taxon>
        <taxon>Cyanobacteriota</taxon>
        <taxon>Cyanophyceae</taxon>
        <taxon>Nostocales</taxon>
        <taxon>Scytonemataceae</taxon>
        <taxon>Scytonema</taxon>
    </lineage>
</organism>
<keyword evidence="3 6" id="KW-0460">Magnesium</keyword>
<dbReference type="InterPro" id="IPR036849">
    <property type="entry name" value="Enolase-like_C_sf"/>
</dbReference>
<dbReference type="InterPro" id="IPR034603">
    <property type="entry name" value="Dipeptide_epimerase"/>
</dbReference>
<feature type="binding site" evidence="6">
    <location>
        <position position="186"/>
    </location>
    <ligand>
        <name>Mg(2+)</name>
        <dbReference type="ChEBI" id="CHEBI:18420"/>
    </ligand>
</feature>
<dbReference type="AlphaFoldDB" id="A0A9X5EA33"/>
<evidence type="ECO:0000256" key="3">
    <source>
        <dbReference type="ARBA" id="ARBA00022842"/>
    </source>
</evidence>
<reference evidence="9 10" key="1">
    <citation type="journal article" date="2015" name="Genome Announc.">
        <title>Draft Genome Sequence of the Terrestrial Cyanobacterium Scytonema millei VB511283, Isolated from Eastern India.</title>
        <authorList>
            <person name="Sen D."/>
            <person name="Chandrababunaidu M.M."/>
            <person name="Singh D."/>
            <person name="Sanghi N."/>
            <person name="Ghorai A."/>
            <person name="Mishra G.P."/>
            <person name="Madduluri M."/>
            <person name="Adhikary S.P."/>
            <person name="Tripathy S."/>
        </authorList>
    </citation>
    <scope>NUCLEOTIDE SEQUENCE [LARGE SCALE GENOMIC DNA]</scope>
    <source>
        <strain evidence="9 10">VB511283</strain>
    </source>
</reference>
<feature type="binding site" evidence="6">
    <location>
        <position position="212"/>
    </location>
    <ligand>
        <name>Mg(2+)</name>
        <dbReference type="ChEBI" id="CHEBI:18420"/>
    </ligand>
</feature>
<evidence type="ECO:0000256" key="6">
    <source>
        <dbReference type="PIRSR" id="PIRSR634603-3"/>
    </source>
</evidence>
<gene>
    <name evidence="9" type="ORF">QH73_0019915</name>
</gene>
<dbReference type="Pfam" id="PF13378">
    <property type="entry name" value="MR_MLE_C"/>
    <property type="match status" value="1"/>
</dbReference>
<sequence length="348" mass="38206">MHVSAELFTVRKRFPLTISRGTTAQTTNVWVKVVQDGIEGWGEASPFSLGDRPQSTEMLLEAIQTIAPQLQSMNPWERQRIGPRLQTMPSSAQAAIDMALHDWIGKKAGLPLWQLWGLDCDRIVPTSVTIGINTPEAAVARVRDWLQFVEVKVFKVKLGNPAGIEADREMLAAIRDEVPTLELFVDANGGWNLDDAIAMCRWLADYDVKYVEQPLARGEEKHLPQLKQRSPLPIFVDESCMTSRDIPQLSNCVRGINIKLMKAGGLSEAMRMVQVAKALGLQVMLGCYSDSSLSNTAAAHLAPLADYLDLDSHLNLTAEPFVGAIIRSGRLLPNCKPGLGVERSAVAG</sequence>
<feature type="active site" description="Proton acceptor; specific for (R)-substrate epimerization" evidence="5">
    <location>
        <position position="157"/>
    </location>
</feature>
<evidence type="ECO:0000259" key="8">
    <source>
        <dbReference type="SMART" id="SM00922"/>
    </source>
</evidence>
<evidence type="ECO:0000256" key="1">
    <source>
        <dbReference type="ARBA" id="ARBA00008031"/>
    </source>
</evidence>
<comment type="cofactor">
    <cofactor evidence="6 7">
        <name>Mg(2+)</name>
        <dbReference type="ChEBI" id="CHEBI:18420"/>
    </cofactor>
    <text evidence="6 7">Binds 1 Mg(2+) ion per subunit.</text>
</comment>
<dbReference type="SUPFAM" id="SSF51604">
    <property type="entry name" value="Enolase C-terminal domain-like"/>
    <property type="match status" value="1"/>
</dbReference>
<dbReference type="GO" id="GO:0016855">
    <property type="term" value="F:racemase and epimerase activity, acting on amino acids and derivatives"/>
    <property type="evidence" value="ECO:0007669"/>
    <property type="project" value="UniProtKB-UniRule"/>
</dbReference>
<dbReference type="InterPro" id="IPR013342">
    <property type="entry name" value="Mandelate_racemase_C"/>
</dbReference>
<feature type="active site" description="Proton acceptor; specific for (S)-substrate epimerization" evidence="5">
    <location>
        <position position="259"/>
    </location>
</feature>
<dbReference type="PANTHER" id="PTHR48080:SF3">
    <property type="entry name" value="ENOLASE SUPERFAMILY MEMBER DDB_G0284701"/>
    <property type="match status" value="1"/>
</dbReference>
<dbReference type="GO" id="GO:0009063">
    <property type="term" value="P:amino acid catabolic process"/>
    <property type="evidence" value="ECO:0007669"/>
    <property type="project" value="InterPro"/>
</dbReference>
<comment type="similarity">
    <text evidence="1 7">Belongs to the mandelate racemase/muconate lactonizing enzyme family.</text>
</comment>
<proteinExistence type="inferred from homology"/>
<dbReference type="EMBL" id="JTJC03000006">
    <property type="protein sequence ID" value="NHC36874.1"/>
    <property type="molecule type" value="Genomic_DNA"/>
</dbReference>
<accession>A0A9X5EA33</accession>
<dbReference type="CDD" id="cd03319">
    <property type="entry name" value="L-Ala-DL-Glu_epimerase"/>
    <property type="match status" value="1"/>
</dbReference>
<dbReference type="InterPro" id="IPR018110">
    <property type="entry name" value="Mandel_Rmase/mucon_lact_enz_CS"/>
</dbReference>
<feature type="binding site" evidence="6">
    <location>
        <position position="237"/>
    </location>
    <ligand>
        <name>Mg(2+)</name>
        <dbReference type="ChEBI" id="CHEBI:18420"/>
    </ligand>
</feature>